<keyword evidence="1" id="KW-0175">Coiled coil</keyword>
<comment type="caution">
    <text evidence="2">The sequence shown here is derived from an EMBL/GenBank/DDBJ whole genome shotgun (WGS) entry which is preliminary data.</text>
</comment>
<accession>A0A0C2W858</accession>
<sequence>MSHSQVSEQRIEELKQEYIRAQDQLEKLESLEMDTGSAEKRLAGIEAELDHLRKELS</sequence>
<dbReference type="AlphaFoldDB" id="A0A0C2W858"/>
<dbReference type="RefSeq" id="WP_198134216.1">
    <property type="nucleotide sequence ID" value="NZ_JXRR01000001.1"/>
</dbReference>
<evidence type="ECO:0000313" key="3">
    <source>
        <dbReference type="Proteomes" id="UP000031972"/>
    </source>
</evidence>
<gene>
    <name evidence="2" type="ORF">KR50_01050</name>
</gene>
<dbReference type="EMBL" id="JXRR01000001">
    <property type="protein sequence ID" value="KIL52776.1"/>
    <property type="molecule type" value="Genomic_DNA"/>
</dbReference>
<evidence type="ECO:0000256" key="1">
    <source>
        <dbReference type="SAM" id="Coils"/>
    </source>
</evidence>
<reference evidence="2 3" key="1">
    <citation type="submission" date="2015-01" db="EMBL/GenBank/DDBJ databases">
        <title>Jeotgalibacillus campisalis genome sequencing.</title>
        <authorList>
            <person name="Goh K.M."/>
            <person name="Chan K.-G."/>
            <person name="Yaakop A.S."/>
            <person name="Ee R."/>
            <person name="Gan H.M."/>
            <person name="Chan C.S."/>
        </authorList>
    </citation>
    <scope>NUCLEOTIDE SEQUENCE [LARGE SCALE GENOMIC DNA]</scope>
    <source>
        <strain evidence="2 3">SF-57</strain>
    </source>
</reference>
<feature type="coiled-coil region" evidence="1">
    <location>
        <begin position="4"/>
        <end position="55"/>
    </location>
</feature>
<protein>
    <submittedName>
        <fullName evidence="2">Uncharacterized protein</fullName>
    </submittedName>
</protein>
<organism evidence="2 3">
    <name type="scientific">Jeotgalibacillus campisalis</name>
    <dbReference type="NCBI Taxonomy" id="220754"/>
    <lineage>
        <taxon>Bacteria</taxon>
        <taxon>Bacillati</taxon>
        <taxon>Bacillota</taxon>
        <taxon>Bacilli</taxon>
        <taxon>Bacillales</taxon>
        <taxon>Caryophanaceae</taxon>
        <taxon>Jeotgalibacillus</taxon>
    </lineage>
</organism>
<dbReference type="NCBIfam" id="NF040877">
    <property type="entry name" value="SE1832_fam"/>
    <property type="match status" value="1"/>
</dbReference>
<proteinExistence type="predicted"/>
<dbReference type="Proteomes" id="UP000031972">
    <property type="component" value="Unassembled WGS sequence"/>
</dbReference>
<name>A0A0C2W858_9BACL</name>
<dbReference type="InterPro" id="IPR048062">
    <property type="entry name" value="SE1832-like"/>
</dbReference>
<dbReference type="PATRIC" id="fig|220754.4.peg.107"/>
<evidence type="ECO:0000313" key="2">
    <source>
        <dbReference type="EMBL" id="KIL52776.1"/>
    </source>
</evidence>
<keyword evidence="3" id="KW-1185">Reference proteome</keyword>